<dbReference type="SUPFAM" id="SSF57667">
    <property type="entry name" value="beta-beta-alpha zinc fingers"/>
    <property type="match status" value="2"/>
</dbReference>
<organism evidence="7 8">
    <name type="scientific">Staurois parvus</name>
    <dbReference type="NCBI Taxonomy" id="386267"/>
    <lineage>
        <taxon>Eukaryota</taxon>
        <taxon>Metazoa</taxon>
        <taxon>Chordata</taxon>
        <taxon>Craniata</taxon>
        <taxon>Vertebrata</taxon>
        <taxon>Euteleostomi</taxon>
        <taxon>Amphibia</taxon>
        <taxon>Batrachia</taxon>
        <taxon>Anura</taxon>
        <taxon>Neobatrachia</taxon>
        <taxon>Ranoidea</taxon>
        <taxon>Ranidae</taxon>
        <taxon>Staurois</taxon>
    </lineage>
</organism>
<keyword evidence="4" id="KW-0862">Zinc</keyword>
<accession>A0ABN9AMG7</accession>
<dbReference type="SMART" id="SM00355">
    <property type="entry name" value="ZnF_C2H2"/>
    <property type="match status" value="4"/>
</dbReference>
<keyword evidence="2" id="KW-0677">Repeat</keyword>
<evidence type="ECO:0000256" key="5">
    <source>
        <dbReference type="PROSITE-ProRule" id="PRU00042"/>
    </source>
</evidence>
<gene>
    <name evidence="7" type="ORF">SPARVUS_LOCUS917433</name>
</gene>
<evidence type="ECO:0000256" key="1">
    <source>
        <dbReference type="ARBA" id="ARBA00022723"/>
    </source>
</evidence>
<protein>
    <recommendedName>
        <fullName evidence="6">C2H2-type domain-containing protein</fullName>
    </recommendedName>
</protein>
<evidence type="ECO:0000256" key="4">
    <source>
        <dbReference type="ARBA" id="ARBA00022833"/>
    </source>
</evidence>
<feature type="domain" description="C2H2-type" evidence="6">
    <location>
        <begin position="110"/>
        <end position="137"/>
    </location>
</feature>
<dbReference type="PANTHER" id="PTHR24403">
    <property type="entry name" value="ZINC FINGER PROTEIN"/>
    <property type="match status" value="1"/>
</dbReference>
<dbReference type="PROSITE" id="PS50157">
    <property type="entry name" value="ZINC_FINGER_C2H2_2"/>
    <property type="match status" value="4"/>
</dbReference>
<keyword evidence="1" id="KW-0479">Metal-binding</keyword>
<keyword evidence="3 5" id="KW-0863">Zinc-finger</keyword>
<feature type="non-terminal residue" evidence="7">
    <location>
        <position position="308"/>
    </location>
</feature>
<dbReference type="InterPro" id="IPR013087">
    <property type="entry name" value="Znf_C2H2_type"/>
</dbReference>
<evidence type="ECO:0000259" key="6">
    <source>
        <dbReference type="PROSITE" id="PS50157"/>
    </source>
</evidence>
<comment type="caution">
    <text evidence="7">The sequence shown here is derived from an EMBL/GenBank/DDBJ whole genome shotgun (WGS) entry which is preliminary data.</text>
</comment>
<proteinExistence type="predicted"/>
<feature type="domain" description="C2H2-type" evidence="6">
    <location>
        <begin position="195"/>
        <end position="223"/>
    </location>
</feature>
<feature type="domain" description="C2H2-type" evidence="6">
    <location>
        <begin position="139"/>
        <end position="166"/>
    </location>
</feature>
<evidence type="ECO:0000256" key="3">
    <source>
        <dbReference type="ARBA" id="ARBA00022771"/>
    </source>
</evidence>
<dbReference type="PROSITE" id="PS00028">
    <property type="entry name" value="ZINC_FINGER_C2H2_1"/>
    <property type="match status" value="2"/>
</dbReference>
<dbReference type="InterPro" id="IPR050688">
    <property type="entry name" value="Zinc_finger/UBP_domain"/>
</dbReference>
<dbReference type="InterPro" id="IPR036236">
    <property type="entry name" value="Znf_C2H2_sf"/>
</dbReference>
<dbReference type="Proteomes" id="UP001162483">
    <property type="component" value="Unassembled WGS sequence"/>
</dbReference>
<feature type="domain" description="C2H2-type" evidence="6">
    <location>
        <begin position="167"/>
        <end position="194"/>
    </location>
</feature>
<dbReference type="PANTHER" id="PTHR24403:SF36">
    <property type="entry name" value="ZINC FINGER PROTEIN 335"/>
    <property type="match status" value="1"/>
</dbReference>
<evidence type="ECO:0000313" key="8">
    <source>
        <dbReference type="Proteomes" id="UP001162483"/>
    </source>
</evidence>
<dbReference type="EMBL" id="CATNWA010000283">
    <property type="protein sequence ID" value="CAI9535806.1"/>
    <property type="molecule type" value="Genomic_DNA"/>
</dbReference>
<sequence length="308" mass="34650">MAQVLTLHMNERQVTDVHEAGYEESGVPEAGYEGTVQQITINTAFTTAEYSLVNAENIQAPLCSNNDALSRSSQTQLTNSGKDRNTLQILNKPPQPQVTENQAQAPAKKFSCKICNSAFWGRAEMETHKKAHIEGRSGFRCPDCGFTADDWSEVRDHMSVHSDLRPHRCNQCSFASKNKKDLSRHEMTHTNHRPHSCHVCGQRFSRKGHLKFHIQRLHTGASLEQPEKAEHTSTSVVDEEHIIFLTQEETMSSQEDTAYIQEITTADGQTLQQLVTADSQVQYIISQEGVPHLIPQEYVVLPEGHHIQ</sequence>
<name>A0ABN9AMG7_9NEOB</name>
<dbReference type="Gene3D" id="3.30.160.60">
    <property type="entry name" value="Classic Zinc Finger"/>
    <property type="match status" value="3"/>
</dbReference>
<dbReference type="Pfam" id="PF00096">
    <property type="entry name" value="zf-C2H2"/>
    <property type="match status" value="1"/>
</dbReference>
<evidence type="ECO:0000256" key="2">
    <source>
        <dbReference type="ARBA" id="ARBA00022737"/>
    </source>
</evidence>
<evidence type="ECO:0000313" key="7">
    <source>
        <dbReference type="EMBL" id="CAI9535806.1"/>
    </source>
</evidence>
<reference evidence="7" key="1">
    <citation type="submission" date="2023-05" db="EMBL/GenBank/DDBJ databases">
        <authorList>
            <person name="Stuckert A."/>
        </authorList>
    </citation>
    <scope>NUCLEOTIDE SEQUENCE</scope>
</reference>
<keyword evidence="8" id="KW-1185">Reference proteome</keyword>